<organism evidence="1 2">
    <name type="scientific">Flavobacterium cyanobacteriorum</name>
    <dbReference type="NCBI Taxonomy" id="2022802"/>
    <lineage>
        <taxon>Bacteria</taxon>
        <taxon>Pseudomonadati</taxon>
        <taxon>Bacteroidota</taxon>
        <taxon>Flavobacteriia</taxon>
        <taxon>Flavobacteriales</taxon>
        <taxon>Flavobacteriaceae</taxon>
        <taxon>Flavobacterium</taxon>
    </lineage>
</organism>
<protein>
    <submittedName>
        <fullName evidence="1">Uncharacterized protein</fullName>
    </submittedName>
</protein>
<evidence type="ECO:0000313" key="1">
    <source>
        <dbReference type="EMBL" id="OYQ46907.1"/>
    </source>
</evidence>
<accession>A0A255ZZD7</accession>
<reference evidence="1 2" key="1">
    <citation type="submission" date="2017-07" db="EMBL/GenBank/DDBJ databases">
        <title>Flavobacterium cyanobacteriorum sp. nov., isolated from cyanobacterial aggregates in a eutrophic lake.</title>
        <authorList>
            <person name="Cai H."/>
        </authorList>
    </citation>
    <scope>NUCLEOTIDE SEQUENCE [LARGE SCALE GENOMIC DNA]</scope>
    <source>
        <strain evidence="1 2">TH021</strain>
    </source>
</reference>
<dbReference type="Proteomes" id="UP000216605">
    <property type="component" value="Unassembled WGS sequence"/>
</dbReference>
<evidence type="ECO:0000313" key="2">
    <source>
        <dbReference type="Proteomes" id="UP000216605"/>
    </source>
</evidence>
<keyword evidence="2" id="KW-1185">Reference proteome</keyword>
<dbReference type="EMBL" id="NOXV01000107">
    <property type="protein sequence ID" value="OYQ46907.1"/>
    <property type="molecule type" value="Genomic_DNA"/>
</dbReference>
<dbReference type="AlphaFoldDB" id="A0A255ZZD7"/>
<proteinExistence type="predicted"/>
<sequence length="129" mass="14893">MIIFLALSGCDSKSETSLQKYEALNSINKYHELLNNDKKVYFVVNTQLILSDSTFHYKTCAIKSSGIWEVNDDNLKLKFKTVKWIHESATDSIDRTQFGTANYVKIQNYLIRTVDTVDGYELVELLEKK</sequence>
<comment type="caution">
    <text evidence="1">The sequence shown here is derived from an EMBL/GenBank/DDBJ whole genome shotgun (WGS) entry which is preliminary data.</text>
</comment>
<name>A0A255ZZD7_9FLAO</name>
<gene>
    <name evidence="1" type="ORF">CHU92_01250</name>
</gene>